<comment type="caution">
    <text evidence="4">The sequence shown here is derived from an EMBL/GenBank/DDBJ whole genome shotgun (WGS) entry which is preliminary data.</text>
</comment>
<evidence type="ECO:0000256" key="2">
    <source>
        <dbReference type="SAM" id="Phobius"/>
    </source>
</evidence>
<feature type="domain" description="Nucleotide-diphospho-sugar transferase" evidence="3">
    <location>
        <begin position="327"/>
        <end position="541"/>
    </location>
</feature>
<feature type="transmembrane region" description="Helical" evidence="2">
    <location>
        <begin position="12"/>
        <end position="34"/>
    </location>
</feature>
<dbReference type="InterPro" id="IPR052636">
    <property type="entry name" value="UDP-D-xylose:L-fucose_XylT"/>
</dbReference>
<organism evidence="4 5">
    <name type="scientific">Stephanodiscus triporus</name>
    <dbReference type="NCBI Taxonomy" id="2934178"/>
    <lineage>
        <taxon>Eukaryota</taxon>
        <taxon>Sar</taxon>
        <taxon>Stramenopiles</taxon>
        <taxon>Ochrophyta</taxon>
        <taxon>Bacillariophyta</taxon>
        <taxon>Coscinodiscophyceae</taxon>
        <taxon>Thalassiosirophycidae</taxon>
        <taxon>Stephanodiscales</taxon>
        <taxon>Stephanodiscaceae</taxon>
        <taxon>Stephanodiscus</taxon>
    </lineage>
</organism>
<keyword evidence="2" id="KW-1133">Transmembrane helix</keyword>
<evidence type="ECO:0000259" key="3">
    <source>
        <dbReference type="Pfam" id="PF03407"/>
    </source>
</evidence>
<dbReference type="EMBL" id="JALLAZ020000638">
    <property type="protein sequence ID" value="KAL3790467.1"/>
    <property type="molecule type" value="Genomic_DNA"/>
</dbReference>
<name>A0ABD3PRA6_9STRA</name>
<dbReference type="PANTHER" id="PTHR47032:SF1">
    <property type="entry name" value="UDP-D-XYLOSE:L-FUCOSE ALPHA-1,3-D-XYLOSYLTRANSFERASE-RELATED"/>
    <property type="match status" value="1"/>
</dbReference>
<keyword evidence="2" id="KW-0472">Membrane</keyword>
<proteinExistence type="predicted"/>
<evidence type="ECO:0000313" key="4">
    <source>
        <dbReference type="EMBL" id="KAL3790467.1"/>
    </source>
</evidence>
<dbReference type="InterPro" id="IPR005069">
    <property type="entry name" value="Nucl-diP-sugar_transferase"/>
</dbReference>
<keyword evidence="2" id="KW-0812">Transmembrane</keyword>
<feature type="region of interest" description="Disordered" evidence="1">
    <location>
        <begin position="44"/>
        <end position="64"/>
    </location>
</feature>
<keyword evidence="5" id="KW-1185">Reference proteome</keyword>
<dbReference type="Pfam" id="PF03407">
    <property type="entry name" value="Nucleotid_trans"/>
    <property type="match status" value="1"/>
</dbReference>
<accession>A0ABD3PRA6</accession>
<evidence type="ECO:0000256" key="1">
    <source>
        <dbReference type="SAM" id="MobiDB-lite"/>
    </source>
</evidence>
<dbReference type="PANTHER" id="PTHR47032">
    <property type="entry name" value="UDP-D-XYLOSE:L-FUCOSE ALPHA-1,3-D-XYLOSYLTRANSFERASE-RELATED"/>
    <property type="match status" value="1"/>
</dbReference>
<protein>
    <recommendedName>
        <fullName evidence="3">Nucleotide-diphospho-sugar transferase domain-containing protein</fullName>
    </recommendedName>
</protein>
<sequence>MRKAASSREFLFRTITWILIVLTSSFISFDIGVWTGIVIRSSGSGEGPAGKDGPVSSPQNLAESHRKAEELAKQIVASQLDELCKKVSPAIPKEEPQTSPNNGGGSPLFSDSLSHFVQGLARVSKGDFMQTYDLGVPPNANTDNLDALILYTTKTALPSNTDTKRDARHEDPTKPLPLLSATTATENCDTMNVILIDNLDNSRQCFALVGEQYRSYHVQRWMRRPDAQMRTGPSKCKLDANMPLRLTSRGWTVGGKQEFVTPEDNEVKRHQERLLAYLSAADDVKSRLRQTLEQMNGKTVVVMTCNRGQSELLMNFACSSRARGFDLQNVIVFPTDSETKELAEGMGLITFYEEKLMASIPKEEAIHYGDDVFSNVMFAKVLCVQLVNELGYDLLYQDVDLAWYKSPLDFFQDNSLPKFDMYFQDDGNRQVRFAPYAANSGFYFVRSNDKTRHLFRHFLYSGDLITAWQSHQTVVIALLAEHSSVMGLTVKIYSKETEEFPGGLQFHRKKEVMKNIISGNSKAYIFHMSWTNNKVDKLKYFQQLGEWYVNDQCIGRDVHEIAGTESGAGGGFKNGTVLSNCCSAEPIFKCHFRDKPSKLPCPDSPYTVQEPEESADLSFW</sequence>
<reference evidence="4 5" key="1">
    <citation type="submission" date="2024-10" db="EMBL/GenBank/DDBJ databases">
        <title>Updated reference genomes for cyclostephanoid diatoms.</title>
        <authorList>
            <person name="Roberts W.R."/>
            <person name="Alverson A.J."/>
        </authorList>
    </citation>
    <scope>NUCLEOTIDE SEQUENCE [LARGE SCALE GENOMIC DNA]</scope>
    <source>
        <strain evidence="4 5">AJA276-08</strain>
    </source>
</reference>
<feature type="compositionally biased region" description="Basic and acidic residues" evidence="1">
    <location>
        <begin position="162"/>
        <end position="173"/>
    </location>
</feature>
<evidence type="ECO:0000313" key="5">
    <source>
        <dbReference type="Proteomes" id="UP001530315"/>
    </source>
</evidence>
<dbReference type="Proteomes" id="UP001530315">
    <property type="component" value="Unassembled WGS sequence"/>
</dbReference>
<dbReference type="AlphaFoldDB" id="A0ABD3PRA6"/>
<gene>
    <name evidence="4" type="ORF">ACHAW5_010790</name>
</gene>
<feature type="region of interest" description="Disordered" evidence="1">
    <location>
        <begin position="159"/>
        <end position="178"/>
    </location>
</feature>
<feature type="region of interest" description="Disordered" evidence="1">
    <location>
        <begin position="89"/>
        <end position="108"/>
    </location>
</feature>